<dbReference type="EMBL" id="LCUJ01000001">
    <property type="protein sequence ID" value="OCM00072.1"/>
    <property type="molecule type" value="Genomic_DNA"/>
</dbReference>
<reference evidence="6" key="1">
    <citation type="submission" date="2015-05" db="EMBL/GenBank/DDBJ databases">
        <authorList>
            <person name="Rovetto F."/>
            <person name="Cocolin L."/>
            <person name="Illeghems K."/>
            <person name="Van Nieuwerburgh F."/>
            <person name="Houf K."/>
        </authorList>
    </citation>
    <scope>NUCLEOTIDE SEQUENCE [LARGE SCALE GENOMIC DNA]</scope>
    <source>
        <strain evidence="6">DU22</strain>
    </source>
</reference>
<dbReference type="InterPro" id="IPR004090">
    <property type="entry name" value="Chemotax_Me-accpt_rcpt"/>
</dbReference>
<dbReference type="SUPFAM" id="SSF58104">
    <property type="entry name" value="Methyl-accepting chemotaxis protein (MCP) signaling domain"/>
    <property type="match status" value="1"/>
</dbReference>
<protein>
    <submittedName>
        <fullName evidence="5">Methyl-accepting chemotaxis protein IV</fullName>
    </submittedName>
</protein>
<accession>A0A1C0B926</accession>
<dbReference type="PATRIC" id="fig|544718.51.peg.61"/>
<dbReference type="AlphaFoldDB" id="A0A1C0B926"/>
<dbReference type="PRINTS" id="PR00260">
    <property type="entry name" value="CHEMTRNSDUCR"/>
</dbReference>
<dbReference type="InterPro" id="IPR051310">
    <property type="entry name" value="MCP_chemotaxis"/>
</dbReference>
<dbReference type="GO" id="GO:0004888">
    <property type="term" value="F:transmembrane signaling receptor activity"/>
    <property type="evidence" value="ECO:0007669"/>
    <property type="project" value="InterPro"/>
</dbReference>
<dbReference type="STRING" id="544718.AAX25_01016"/>
<dbReference type="PANTHER" id="PTHR43531:SF11">
    <property type="entry name" value="METHYL-ACCEPTING CHEMOTAXIS PROTEIN 3"/>
    <property type="match status" value="1"/>
</dbReference>
<keyword evidence="1" id="KW-0145">Chemotaxis</keyword>
<evidence type="ECO:0000256" key="2">
    <source>
        <dbReference type="ARBA" id="ARBA00029447"/>
    </source>
</evidence>
<evidence type="ECO:0000313" key="6">
    <source>
        <dbReference type="Proteomes" id="UP000093281"/>
    </source>
</evidence>
<proteinExistence type="inferred from homology"/>
<dbReference type="PANTHER" id="PTHR43531">
    <property type="entry name" value="PROTEIN ICFG"/>
    <property type="match status" value="1"/>
</dbReference>
<evidence type="ECO:0000313" key="5">
    <source>
        <dbReference type="EMBL" id="OCM00072.1"/>
    </source>
</evidence>
<organism evidence="5 6">
    <name type="scientific">Aliarcobacter thereius</name>
    <dbReference type="NCBI Taxonomy" id="544718"/>
    <lineage>
        <taxon>Bacteria</taxon>
        <taxon>Pseudomonadati</taxon>
        <taxon>Campylobacterota</taxon>
        <taxon>Epsilonproteobacteria</taxon>
        <taxon>Campylobacterales</taxon>
        <taxon>Arcobacteraceae</taxon>
        <taxon>Aliarcobacter</taxon>
    </lineage>
</organism>
<evidence type="ECO:0000256" key="3">
    <source>
        <dbReference type="PROSITE-ProRule" id="PRU00284"/>
    </source>
</evidence>
<dbReference type="GO" id="GO:0007165">
    <property type="term" value="P:signal transduction"/>
    <property type="evidence" value="ECO:0007669"/>
    <property type="project" value="UniProtKB-KW"/>
</dbReference>
<dbReference type="Proteomes" id="UP000093281">
    <property type="component" value="Unassembled WGS sequence"/>
</dbReference>
<dbReference type="Gene3D" id="1.10.287.950">
    <property type="entry name" value="Methyl-accepting chemotaxis protein"/>
    <property type="match status" value="1"/>
</dbReference>
<sequence length="412" mass="45760">MFFGREKRYVLQKLSEIELYLKNETNSLTIDENEACDKEIKDKIDSILNILNKKHDDELLIYGEIMLISEKIGKGIIGDKIFHTNTSNIKLNYIAKTINNLVLTLQDKIDKIISILCEYSKYNYINSLNSDIENNDFKKLFEGINILGQTITEMLLESSSNGTILENNSKILLYNVDILNSSSKEAALNLEETSAALDEITSQVRNSTDNILKVSNLSKNVRKSSSDGENFANQTVLSMEEINNQVALVNEAISIIDNIAFQTNILSLNAAVEAATAGENGKGFAVVASEVRNLAIRSAEATKKIKSIVETANKKAQNGKSIANNMIIGYKELNKNIIQTIELIEEIQAVSKEQLLRIEQINDSVSVLDEQTQKNASVASQSKEVAITTDNISKLIVNSVNSKEFKGKKKVL</sequence>
<dbReference type="InterPro" id="IPR004089">
    <property type="entry name" value="MCPsignal_dom"/>
</dbReference>
<dbReference type="RefSeq" id="WP_066185184.1">
    <property type="nucleotide sequence ID" value="NZ_LCUJ01000001.1"/>
</dbReference>
<evidence type="ECO:0000256" key="1">
    <source>
        <dbReference type="ARBA" id="ARBA00022500"/>
    </source>
</evidence>
<dbReference type="GO" id="GO:0016020">
    <property type="term" value="C:membrane"/>
    <property type="evidence" value="ECO:0007669"/>
    <property type="project" value="InterPro"/>
</dbReference>
<dbReference type="OrthoDB" id="5337214at2"/>
<dbReference type="GO" id="GO:0006935">
    <property type="term" value="P:chemotaxis"/>
    <property type="evidence" value="ECO:0007669"/>
    <property type="project" value="UniProtKB-KW"/>
</dbReference>
<feature type="domain" description="Methyl-accepting transducer" evidence="4">
    <location>
        <begin position="161"/>
        <end position="390"/>
    </location>
</feature>
<gene>
    <name evidence="5" type="primary">tap_1</name>
    <name evidence="5" type="ORF">AAX29_00062</name>
</gene>
<dbReference type="Pfam" id="PF00015">
    <property type="entry name" value="MCPsignal"/>
    <property type="match status" value="1"/>
</dbReference>
<evidence type="ECO:0000259" key="4">
    <source>
        <dbReference type="PROSITE" id="PS50111"/>
    </source>
</evidence>
<comment type="similarity">
    <text evidence="2">Belongs to the methyl-accepting chemotaxis (MCP) protein family.</text>
</comment>
<dbReference type="SMART" id="SM00283">
    <property type="entry name" value="MA"/>
    <property type="match status" value="1"/>
</dbReference>
<dbReference type="PROSITE" id="PS50111">
    <property type="entry name" value="CHEMOTAXIS_TRANSDUC_2"/>
    <property type="match status" value="1"/>
</dbReference>
<name>A0A1C0B926_9BACT</name>
<keyword evidence="3" id="KW-0807">Transducer</keyword>
<comment type="caution">
    <text evidence="5">The sequence shown here is derived from an EMBL/GenBank/DDBJ whole genome shotgun (WGS) entry which is preliminary data.</text>
</comment>